<organism evidence="2">
    <name type="scientific">freshwater metagenome</name>
    <dbReference type="NCBI Taxonomy" id="449393"/>
    <lineage>
        <taxon>unclassified sequences</taxon>
        <taxon>metagenomes</taxon>
        <taxon>ecological metagenomes</taxon>
    </lineage>
</organism>
<proteinExistence type="predicted"/>
<name>A0A6J6X193_9ZZZZ</name>
<protein>
    <submittedName>
        <fullName evidence="2">Unannotated protein</fullName>
    </submittedName>
</protein>
<dbReference type="Pfam" id="PF02036">
    <property type="entry name" value="SCP2"/>
    <property type="match status" value="1"/>
</dbReference>
<evidence type="ECO:0000259" key="1">
    <source>
        <dbReference type="Pfam" id="PF02036"/>
    </source>
</evidence>
<dbReference type="AlphaFoldDB" id="A0A6J6X193"/>
<dbReference type="Gene3D" id="3.30.1050.10">
    <property type="entry name" value="SCP2 sterol-binding domain"/>
    <property type="match status" value="1"/>
</dbReference>
<dbReference type="InterPro" id="IPR036527">
    <property type="entry name" value="SCP2_sterol-bd_dom_sf"/>
</dbReference>
<sequence>MRYLSLDWIDAVADEAATNERVAEAAAECSIGVTQVVTEAPEGTLVYSLQVLDGQLLFAAGAAFPEDVRFEQTWDTAVSVATGALNAQEAFIQGRILLTGNQQKLMDSQAVFGAMSAVFDSVRANTSYE</sequence>
<gene>
    <name evidence="2" type="ORF">UFOPK2992_00411</name>
</gene>
<feature type="domain" description="SCP2" evidence="1">
    <location>
        <begin position="33"/>
        <end position="112"/>
    </location>
</feature>
<dbReference type="EMBL" id="CAFAAI010000048">
    <property type="protein sequence ID" value="CAB4790712.1"/>
    <property type="molecule type" value="Genomic_DNA"/>
</dbReference>
<dbReference type="SUPFAM" id="SSF55718">
    <property type="entry name" value="SCP-like"/>
    <property type="match status" value="1"/>
</dbReference>
<evidence type="ECO:0000313" key="2">
    <source>
        <dbReference type="EMBL" id="CAB4790712.1"/>
    </source>
</evidence>
<accession>A0A6J6X193</accession>
<dbReference type="InterPro" id="IPR003033">
    <property type="entry name" value="SCP2_sterol-bd_dom"/>
</dbReference>
<reference evidence="2" key="1">
    <citation type="submission" date="2020-05" db="EMBL/GenBank/DDBJ databases">
        <authorList>
            <person name="Chiriac C."/>
            <person name="Salcher M."/>
            <person name="Ghai R."/>
            <person name="Kavagutti S V."/>
        </authorList>
    </citation>
    <scope>NUCLEOTIDE SEQUENCE</scope>
</reference>